<accession>A0A0B0NN84</accession>
<proteinExistence type="predicted"/>
<gene>
    <name evidence="1" type="ORF">F383_10111</name>
</gene>
<dbReference type="Proteomes" id="UP000032142">
    <property type="component" value="Unassembled WGS sequence"/>
</dbReference>
<protein>
    <submittedName>
        <fullName evidence="1">HTH-type transcriptional regulator protein</fullName>
    </submittedName>
</protein>
<keyword evidence="2" id="KW-1185">Reference proteome</keyword>
<sequence length="88" mass="10496">MVLHVNLKSMPMSQTDLTRYHTSESYVMTYVSYTIPMVHMTLSDVVTFSILSWIQLFISHRNSTHFHNNQTYIIQLKYVYLHMNLPQK</sequence>
<dbReference type="AlphaFoldDB" id="A0A0B0NN84"/>
<evidence type="ECO:0000313" key="1">
    <source>
        <dbReference type="EMBL" id="KHG12546.1"/>
    </source>
</evidence>
<evidence type="ECO:0000313" key="2">
    <source>
        <dbReference type="Proteomes" id="UP000032142"/>
    </source>
</evidence>
<reference evidence="2" key="1">
    <citation type="submission" date="2014-09" db="EMBL/GenBank/DDBJ databases">
        <authorList>
            <person name="Mudge J."/>
            <person name="Ramaraj T."/>
            <person name="Lindquist I.E."/>
            <person name="Bharti A.K."/>
            <person name="Sundararajan A."/>
            <person name="Cameron C.T."/>
            <person name="Woodward J.E."/>
            <person name="May G.D."/>
            <person name="Brubaker C."/>
            <person name="Broadhvest J."/>
            <person name="Wilkins T.A."/>
        </authorList>
    </citation>
    <scope>NUCLEOTIDE SEQUENCE</scope>
    <source>
        <strain evidence="2">cv. AKA8401</strain>
    </source>
</reference>
<organism evidence="1 2">
    <name type="scientific">Gossypium arboreum</name>
    <name type="common">Tree cotton</name>
    <name type="synonym">Gossypium nanking</name>
    <dbReference type="NCBI Taxonomy" id="29729"/>
    <lineage>
        <taxon>Eukaryota</taxon>
        <taxon>Viridiplantae</taxon>
        <taxon>Streptophyta</taxon>
        <taxon>Embryophyta</taxon>
        <taxon>Tracheophyta</taxon>
        <taxon>Spermatophyta</taxon>
        <taxon>Magnoliopsida</taxon>
        <taxon>eudicotyledons</taxon>
        <taxon>Gunneridae</taxon>
        <taxon>Pentapetalae</taxon>
        <taxon>rosids</taxon>
        <taxon>malvids</taxon>
        <taxon>Malvales</taxon>
        <taxon>Malvaceae</taxon>
        <taxon>Malvoideae</taxon>
        <taxon>Gossypium</taxon>
    </lineage>
</organism>
<name>A0A0B0NN84_GOSAR</name>
<dbReference type="EMBL" id="KN397857">
    <property type="protein sequence ID" value="KHG12546.1"/>
    <property type="molecule type" value="Genomic_DNA"/>
</dbReference>